<evidence type="ECO:0000256" key="3">
    <source>
        <dbReference type="ARBA" id="ARBA00023288"/>
    </source>
</evidence>
<dbReference type="STRING" id="200361.A0A453DBR5"/>
<comment type="similarity">
    <text evidence="5">Belongs to the HIPP family.</text>
</comment>
<reference evidence="7" key="3">
    <citation type="journal article" date="2017" name="Nature">
        <title>Genome sequence of the progenitor of the wheat D genome Aegilops tauschii.</title>
        <authorList>
            <person name="Luo M.C."/>
            <person name="Gu Y.Q."/>
            <person name="Puiu D."/>
            <person name="Wang H."/>
            <person name="Twardziok S.O."/>
            <person name="Deal K.R."/>
            <person name="Huo N."/>
            <person name="Zhu T."/>
            <person name="Wang L."/>
            <person name="Wang Y."/>
            <person name="McGuire P.E."/>
            <person name="Liu S."/>
            <person name="Long H."/>
            <person name="Ramasamy R.K."/>
            <person name="Rodriguez J.C."/>
            <person name="Van S.L."/>
            <person name="Yuan L."/>
            <person name="Wang Z."/>
            <person name="Xia Z."/>
            <person name="Xiao L."/>
            <person name="Anderson O.D."/>
            <person name="Ouyang S."/>
            <person name="Liang Y."/>
            <person name="Zimin A.V."/>
            <person name="Pertea G."/>
            <person name="Qi P."/>
            <person name="Bennetzen J.L."/>
            <person name="Dai X."/>
            <person name="Dawson M.W."/>
            <person name="Muller H.G."/>
            <person name="Kugler K."/>
            <person name="Rivarola-Duarte L."/>
            <person name="Spannagl M."/>
            <person name="Mayer K.F.X."/>
            <person name="Lu F.H."/>
            <person name="Bevan M.W."/>
            <person name="Leroy P."/>
            <person name="Li P."/>
            <person name="You F.M."/>
            <person name="Sun Q."/>
            <person name="Liu Z."/>
            <person name="Lyons E."/>
            <person name="Wicker T."/>
            <person name="Salzberg S.L."/>
            <person name="Devos K.M."/>
            <person name="Dvorak J."/>
        </authorList>
    </citation>
    <scope>NUCLEOTIDE SEQUENCE [LARGE SCALE GENOMIC DNA]</scope>
    <source>
        <strain evidence="7">cv. AL8/78</strain>
    </source>
</reference>
<evidence type="ECO:0000259" key="6">
    <source>
        <dbReference type="PROSITE" id="PS50846"/>
    </source>
</evidence>
<dbReference type="InterPro" id="IPR006121">
    <property type="entry name" value="HMA_dom"/>
</dbReference>
<keyword evidence="4" id="KW-0636">Prenylation</keyword>
<dbReference type="PANTHER" id="PTHR45811">
    <property type="entry name" value="COPPER TRANSPORT PROTEIN FAMILY-RELATED"/>
    <property type="match status" value="1"/>
</dbReference>
<feature type="domain" description="HMA" evidence="6">
    <location>
        <begin position="75"/>
        <end position="142"/>
    </location>
</feature>
<reference evidence="8" key="2">
    <citation type="journal article" date="2017" name="Nat. Plants">
        <title>The Aegilops tauschii genome reveals multiple impacts of transposons.</title>
        <authorList>
            <person name="Zhao G."/>
            <person name="Zou C."/>
            <person name="Li K."/>
            <person name="Wang K."/>
            <person name="Li T."/>
            <person name="Gao L."/>
            <person name="Zhang X."/>
            <person name="Wang H."/>
            <person name="Yang Z."/>
            <person name="Liu X."/>
            <person name="Jiang W."/>
            <person name="Mao L."/>
            <person name="Kong X."/>
            <person name="Jiao Y."/>
            <person name="Jia J."/>
        </authorList>
    </citation>
    <scope>NUCLEOTIDE SEQUENCE [LARGE SCALE GENOMIC DNA]</scope>
    <source>
        <strain evidence="8">cv. AL8/78</strain>
    </source>
</reference>
<sequence length="209" mass="22926">AYTRPSPSVPLSQLPTTHGTVLRATVSAYKPARVCHWLLPPIYTAPSSPGEKTPRARASSYRTLFQIRGGSMAAMKKIVVKLELHCDGKKQKAIKTVSTLCGIDQIVMDMKDGQMTVVGTVDPVDVVHKLRKRFCSVRMVSVGPAKEEGKKNNEGGGDKKVDNTKGACTPIPVCQPCYPAHWYPPPHHPQPCYCYVVHTEEHPHACVIC</sequence>
<dbReference type="InterPro" id="IPR036163">
    <property type="entry name" value="HMA_dom_sf"/>
</dbReference>
<proteinExistence type="inferred from homology"/>
<dbReference type="Gene3D" id="3.30.70.100">
    <property type="match status" value="1"/>
</dbReference>
<keyword evidence="1" id="KW-0488">Methylation</keyword>
<dbReference type="Proteomes" id="UP000015105">
    <property type="component" value="Chromosome 2D"/>
</dbReference>
<keyword evidence="8" id="KW-1185">Reference proteome</keyword>
<dbReference type="PANTHER" id="PTHR45811:SF26">
    <property type="entry name" value="HMA DOMAIN-CONTAINING PROTEIN"/>
    <property type="match status" value="1"/>
</dbReference>
<dbReference type="InterPro" id="IPR051863">
    <property type="entry name" value="HIPP"/>
</dbReference>
<keyword evidence="2" id="KW-0479">Metal-binding</keyword>
<dbReference type="Gramene" id="AET2Gv21180700.1">
    <property type="protein sequence ID" value="AET2Gv21180700.1"/>
    <property type="gene ID" value="AET2Gv21180700"/>
</dbReference>
<reference evidence="7" key="4">
    <citation type="submission" date="2019-03" db="UniProtKB">
        <authorList>
            <consortium name="EnsemblPlants"/>
        </authorList>
    </citation>
    <scope>IDENTIFICATION</scope>
</reference>
<reference evidence="8" key="1">
    <citation type="journal article" date="2014" name="Science">
        <title>Ancient hybridizations among the ancestral genomes of bread wheat.</title>
        <authorList>
            <consortium name="International Wheat Genome Sequencing Consortium,"/>
            <person name="Marcussen T."/>
            <person name="Sandve S.R."/>
            <person name="Heier L."/>
            <person name="Spannagl M."/>
            <person name="Pfeifer M."/>
            <person name="Jakobsen K.S."/>
            <person name="Wulff B.B."/>
            <person name="Steuernagel B."/>
            <person name="Mayer K.F."/>
            <person name="Olsen O.A."/>
        </authorList>
    </citation>
    <scope>NUCLEOTIDE SEQUENCE [LARGE SCALE GENOMIC DNA]</scope>
    <source>
        <strain evidence="8">cv. AL8/78</strain>
    </source>
</reference>
<dbReference type="PROSITE" id="PS50846">
    <property type="entry name" value="HMA_2"/>
    <property type="match status" value="1"/>
</dbReference>
<dbReference type="Pfam" id="PF00403">
    <property type="entry name" value="HMA"/>
    <property type="match status" value="1"/>
</dbReference>
<evidence type="ECO:0000313" key="7">
    <source>
        <dbReference type="EnsemblPlants" id="AET2Gv21180700.1"/>
    </source>
</evidence>
<accession>A0A453DBR5</accession>
<evidence type="ECO:0000313" key="8">
    <source>
        <dbReference type="Proteomes" id="UP000015105"/>
    </source>
</evidence>
<dbReference type="SUPFAM" id="SSF55008">
    <property type="entry name" value="HMA, heavy metal-associated domain"/>
    <property type="match status" value="1"/>
</dbReference>
<reference evidence="7" key="5">
    <citation type="journal article" date="2021" name="G3 (Bethesda)">
        <title>Aegilops tauschii genome assembly Aet v5.0 features greater sequence contiguity and improved annotation.</title>
        <authorList>
            <person name="Wang L."/>
            <person name="Zhu T."/>
            <person name="Rodriguez J.C."/>
            <person name="Deal K.R."/>
            <person name="Dubcovsky J."/>
            <person name="McGuire P.E."/>
            <person name="Lux T."/>
            <person name="Spannagl M."/>
            <person name="Mayer K.F.X."/>
            <person name="Baldrich P."/>
            <person name="Meyers B.C."/>
            <person name="Huo N."/>
            <person name="Gu Y.Q."/>
            <person name="Zhou H."/>
            <person name="Devos K.M."/>
            <person name="Bennetzen J.L."/>
            <person name="Unver T."/>
            <person name="Budak H."/>
            <person name="Gulick P.J."/>
            <person name="Galiba G."/>
            <person name="Kalapos B."/>
            <person name="Nelson D.R."/>
            <person name="Li P."/>
            <person name="You F.M."/>
            <person name="Luo M.C."/>
            <person name="Dvorak J."/>
        </authorList>
    </citation>
    <scope>NUCLEOTIDE SEQUENCE [LARGE SCALE GENOMIC DNA]</scope>
    <source>
        <strain evidence="7">cv. AL8/78</strain>
    </source>
</reference>
<dbReference type="AlphaFoldDB" id="A0A453DBR5"/>
<evidence type="ECO:0000256" key="5">
    <source>
        <dbReference type="ARBA" id="ARBA00024045"/>
    </source>
</evidence>
<evidence type="ECO:0000256" key="2">
    <source>
        <dbReference type="ARBA" id="ARBA00022723"/>
    </source>
</evidence>
<keyword evidence="3" id="KW-0449">Lipoprotein</keyword>
<organism evidence="7 8">
    <name type="scientific">Aegilops tauschii subsp. strangulata</name>
    <name type="common">Goatgrass</name>
    <dbReference type="NCBI Taxonomy" id="200361"/>
    <lineage>
        <taxon>Eukaryota</taxon>
        <taxon>Viridiplantae</taxon>
        <taxon>Streptophyta</taxon>
        <taxon>Embryophyta</taxon>
        <taxon>Tracheophyta</taxon>
        <taxon>Spermatophyta</taxon>
        <taxon>Magnoliopsida</taxon>
        <taxon>Liliopsida</taxon>
        <taxon>Poales</taxon>
        <taxon>Poaceae</taxon>
        <taxon>BOP clade</taxon>
        <taxon>Pooideae</taxon>
        <taxon>Triticodae</taxon>
        <taxon>Triticeae</taxon>
        <taxon>Triticinae</taxon>
        <taxon>Aegilops</taxon>
    </lineage>
</organism>
<dbReference type="GO" id="GO:0046872">
    <property type="term" value="F:metal ion binding"/>
    <property type="evidence" value="ECO:0007669"/>
    <property type="project" value="UniProtKB-KW"/>
</dbReference>
<evidence type="ECO:0000256" key="4">
    <source>
        <dbReference type="ARBA" id="ARBA00023289"/>
    </source>
</evidence>
<name>A0A453DBR5_AEGTS</name>
<dbReference type="EnsemblPlants" id="AET2Gv21180700.1">
    <property type="protein sequence ID" value="AET2Gv21180700.1"/>
    <property type="gene ID" value="AET2Gv21180700"/>
</dbReference>
<protein>
    <recommendedName>
        <fullName evidence="6">HMA domain-containing protein</fullName>
    </recommendedName>
</protein>
<evidence type="ECO:0000256" key="1">
    <source>
        <dbReference type="ARBA" id="ARBA00022481"/>
    </source>
</evidence>